<evidence type="ECO:0000256" key="2">
    <source>
        <dbReference type="ARBA" id="ARBA00022490"/>
    </source>
</evidence>
<dbReference type="PANTHER" id="PTHR13370">
    <property type="entry name" value="RNA METHYLASE-RELATED"/>
    <property type="match status" value="1"/>
</dbReference>
<comment type="similarity">
    <text evidence="15">Belongs to the class I-like SAM-binding methyltransferase superfamily. TRM11 methyltransferase family.</text>
</comment>
<comment type="subunit">
    <text evidence="11">Part of the heterodimeric TRMT11-TRM112 methyltransferase complex; this complex forms an active tRNA methyltransferase, where TRMT112 acts as an activator of the catalytic subunit TRMT11.</text>
</comment>
<evidence type="ECO:0000256" key="4">
    <source>
        <dbReference type="ARBA" id="ARBA00022603"/>
    </source>
</evidence>
<dbReference type="EMBL" id="MU826860">
    <property type="protein sequence ID" value="KAJ7370621.1"/>
    <property type="molecule type" value="Genomic_DNA"/>
</dbReference>
<dbReference type="Pfam" id="PF25904">
    <property type="entry name" value="Tmrp11_N"/>
    <property type="match status" value="1"/>
</dbReference>
<dbReference type="InterPro" id="IPR059073">
    <property type="entry name" value="TRMT11_N"/>
</dbReference>
<comment type="caution">
    <text evidence="18">The sequence shown here is derived from an EMBL/GenBank/DDBJ whole genome shotgun (WGS) entry which is preliminary data.</text>
</comment>
<dbReference type="OrthoDB" id="296065at2759"/>
<dbReference type="InterPro" id="IPR000241">
    <property type="entry name" value="RlmKL-like_Mtase"/>
</dbReference>
<keyword evidence="7 15" id="KW-0819">tRNA processing</keyword>
<evidence type="ECO:0000256" key="13">
    <source>
        <dbReference type="ARBA" id="ARBA00067484"/>
    </source>
</evidence>
<evidence type="ECO:0000256" key="14">
    <source>
        <dbReference type="ARBA" id="ARBA00075308"/>
    </source>
</evidence>
<dbReference type="InterPro" id="IPR002052">
    <property type="entry name" value="DNA_methylase_N6_adenine_CS"/>
</dbReference>
<evidence type="ECO:0000256" key="5">
    <source>
        <dbReference type="ARBA" id="ARBA00022679"/>
    </source>
</evidence>
<evidence type="ECO:0000256" key="12">
    <source>
        <dbReference type="ARBA" id="ARBA00066937"/>
    </source>
</evidence>
<dbReference type="GO" id="GO:0043527">
    <property type="term" value="C:tRNA methyltransferase complex"/>
    <property type="evidence" value="ECO:0007669"/>
    <property type="project" value="UniProtKB-ARBA"/>
</dbReference>
<dbReference type="SUPFAM" id="SSF53335">
    <property type="entry name" value="S-adenosyl-L-methionine-dependent methyltransferases"/>
    <property type="match status" value="1"/>
</dbReference>
<feature type="domain" description="tRNA (guanine(10)-N(2))-methyltransferase TRMT11 N-terminal" evidence="17">
    <location>
        <begin position="5"/>
        <end position="150"/>
    </location>
</feature>
<evidence type="ECO:0000313" key="19">
    <source>
        <dbReference type="Proteomes" id="UP001163046"/>
    </source>
</evidence>
<evidence type="ECO:0000256" key="11">
    <source>
        <dbReference type="ARBA" id="ARBA00065434"/>
    </source>
</evidence>
<sequence>MFGFNVHVQFKDHRKENPHLVIHLPNENCARNLLSRAVSIKSVYELWGQGNNLTDVKHSVLQYPAEKMKAFTTSSSSFKISIESFNKKLTVDQQRELIDQFQFLPFQGRVNLTAPDHVFALMLDYGDDPNEAPPSPDRLFFGRLIGHGQRHLLKQYSLKTRQFIGNTSMDPQLSFLMANQGQVHSGSLVFDPFVGTGSVLVSCSHFGAHVMGSDIDYTLLHGRGRSSRANRQGQWRARDENFRANFAQYGLGSYFVDVLVADAGRLGLREVPLFDAIITDPPYGIREGARKLDTSVDHKEETDSVYSEALIPSHPCLRLVANSEQCLSRNVSRRLITMEKVKEHTVREPTGISAVCVP</sequence>
<dbReference type="PROSITE" id="PS51627">
    <property type="entry name" value="SAM_MT_TRM11"/>
    <property type="match status" value="1"/>
</dbReference>
<dbReference type="EC" id="2.1.1.214" evidence="12"/>
<keyword evidence="19" id="KW-1185">Reference proteome</keyword>
<protein>
    <recommendedName>
        <fullName evidence="13">tRNA (guanine(10)-N(2))-methyltransferase TRMT11</fullName>
        <ecNumber evidence="12">2.1.1.214</ecNumber>
    </recommendedName>
    <alternativeName>
        <fullName evidence="14">tRNA methyltransferase 11 homolog</fullName>
    </alternativeName>
</protein>
<dbReference type="GO" id="GO:0008033">
    <property type="term" value="P:tRNA processing"/>
    <property type="evidence" value="ECO:0007669"/>
    <property type="project" value="UniProtKB-UniRule"/>
</dbReference>
<evidence type="ECO:0000256" key="6">
    <source>
        <dbReference type="ARBA" id="ARBA00022691"/>
    </source>
</evidence>
<dbReference type="GO" id="GO:0005737">
    <property type="term" value="C:cytoplasm"/>
    <property type="evidence" value="ECO:0007669"/>
    <property type="project" value="UniProtKB-SubCell"/>
</dbReference>
<comment type="function">
    <text evidence="10">Catalytic subunit of the TRMT11-TRM112 methyltransferase complex, that specifically mediates the S-adenosyl-L-methionine-dependent N(2)-methylation of guanosine nucleotide at position 10 (m2G10) in tRNAs. This is one of the major tRNA (guanine-N(2))-methyltransferases.</text>
</comment>
<dbReference type="PANTHER" id="PTHR13370:SF3">
    <property type="entry name" value="TRNA (GUANINE(10)-N2)-METHYLTRANSFERASE HOMOLOG"/>
    <property type="match status" value="1"/>
</dbReference>
<dbReference type="Pfam" id="PF01170">
    <property type="entry name" value="UPF0020"/>
    <property type="match status" value="1"/>
</dbReference>
<keyword evidence="2" id="KW-0963">Cytoplasm</keyword>
<reference evidence="18" key="1">
    <citation type="submission" date="2023-01" db="EMBL/GenBank/DDBJ databases">
        <title>Genome assembly of the deep-sea coral Lophelia pertusa.</title>
        <authorList>
            <person name="Herrera S."/>
            <person name="Cordes E."/>
        </authorList>
    </citation>
    <scope>NUCLEOTIDE SEQUENCE</scope>
    <source>
        <strain evidence="18">USNM1676648</strain>
        <tissue evidence="18">Polyp</tissue>
    </source>
</reference>
<accession>A0A9W9YW88</accession>
<organism evidence="18 19">
    <name type="scientific">Desmophyllum pertusum</name>
    <dbReference type="NCBI Taxonomy" id="174260"/>
    <lineage>
        <taxon>Eukaryota</taxon>
        <taxon>Metazoa</taxon>
        <taxon>Cnidaria</taxon>
        <taxon>Anthozoa</taxon>
        <taxon>Hexacorallia</taxon>
        <taxon>Scleractinia</taxon>
        <taxon>Caryophylliina</taxon>
        <taxon>Caryophylliidae</taxon>
        <taxon>Desmophyllum</taxon>
    </lineage>
</organism>
<evidence type="ECO:0000256" key="7">
    <source>
        <dbReference type="ARBA" id="ARBA00022694"/>
    </source>
</evidence>
<evidence type="ECO:0000256" key="3">
    <source>
        <dbReference type="ARBA" id="ARBA00022555"/>
    </source>
</evidence>
<dbReference type="GO" id="GO:0160102">
    <property type="term" value="F:tRNA (guanine(10)-N2)-methyltransferase activity"/>
    <property type="evidence" value="ECO:0007669"/>
    <property type="project" value="UniProtKB-EC"/>
</dbReference>
<dbReference type="InterPro" id="IPR016691">
    <property type="entry name" value="TRMT11"/>
</dbReference>
<evidence type="ECO:0000256" key="9">
    <source>
        <dbReference type="ARBA" id="ARBA00050985"/>
    </source>
</evidence>
<comment type="subcellular location">
    <subcellularLocation>
        <location evidence="1">Cytoplasm</location>
    </subcellularLocation>
</comment>
<comment type="catalytic activity">
    <reaction evidence="9">
        <text>guanosine(10) in tRNA + S-adenosyl-L-methionine = N(2)-methylguanosine(10) in tRNA + S-adenosyl-L-homocysteine + H(+)</text>
        <dbReference type="Rhea" id="RHEA:43128"/>
        <dbReference type="Rhea" id="RHEA-COMP:10355"/>
        <dbReference type="Rhea" id="RHEA-COMP:10357"/>
        <dbReference type="ChEBI" id="CHEBI:15378"/>
        <dbReference type="ChEBI" id="CHEBI:57856"/>
        <dbReference type="ChEBI" id="CHEBI:59789"/>
        <dbReference type="ChEBI" id="CHEBI:74269"/>
        <dbReference type="ChEBI" id="CHEBI:74481"/>
        <dbReference type="EC" id="2.1.1.214"/>
    </reaction>
    <physiologicalReaction direction="left-to-right" evidence="9">
        <dbReference type="Rhea" id="RHEA:43129"/>
    </physiologicalReaction>
</comment>
<dbReference type="InterPro" id="IPR029063">
    <property type="entry name" value="SAM-dependent_MTases_sf"/>
</dbReference>
<proteinExistence type="inferred from homology"/>
<dbReference type="GO" id="GO:0032259">
    <property type="term" value="P:methylation"/>
    <property type="evidence" value="ECO:0007669"/>
    <property type="project" value="UniProtKB-UniRule"/>
</dbReference>
<evidence type="ECO:0000259" key="16">
    <source>
        <dbReference type="Pfam" id="PF01170"/>
    </source>
</evidence>
<evidence type="ECO:0000256" key="10">
    <source>
        <dbReference type="ARBA" id="ARBA00056270"/>
    </source>
</evidence>
<dbReference type="PIRSF" id="PIRSF017259">
    <property type="entry name" value="tRNA_mtfrase_TRM11"/>
    <property type="match status" value="1"/>
</dbReference>
<keyword evidence="6 15" id="KW-0949">S-adenosyl-L-methionine</keyword>
<dbReference type="Gene3D" id="3.40.50.150">
    <property type="entry name" value="Vaccinia Virus protein VP39"/>
    <property type="match status" value="1"/>
</dbReference>
<dbReference type="AlphaFoldDB" id="A0A9W9YW88"/>
<evidence type="ECO:0000313" key="18">
    <source>
        <dbReference type="EMBL" id="KAJ7370621.1"/>
    </source>
</evidence>
<keyword evidence="5 15" id="KW-0808">Transferase</keyword>
<evidence type="ECO:0000256" key="1">
    <source>
        <dbReference type="ARBA" id="ARBA00004496"/>
    </source>
</evidence>
<gene>
    <name evidence="18" type="primary">TRMT11</name>
    <name evidence="18" type="ORF">OS493_031036</name>
</gene>
<name>A0A9W9YW88_9CNID</name>
<keyword evidence="4 15" id="KW-0489">Methyltransferase</keyword>
<dbReference type="GO" id="GO:0000049">
    <property type="term" value="F:tRNA binding"/>
    <property type="evidence" value="ECO:0007669"/>
    <property type="project" value="UniProtKB-UniRule"/>
</dbReference>
<evidence type="ECO:0000259" key="17">
    <source>
        <dbReference type="Pfam" id="PF25904"/>
    </source>
</evidence>
<feature type="domain" description="Ribosomal RNA large subunit methyltransferase K/L-like methyltransferase" evidence="16">
    <location>
        <begin position="160"/>
        <end position="291"/>
    </location>
</feature>
<evidence type="ECO:0000256" key="15">
    <source>
        <dbReference type="PROSITE-ProRule" id="PRU00959"/>
    </source>
</evidence>
<dbReference type="Proteomes" id="UP001163046">
    <property type="component" value="Unassembled WGS sequence"/>
</dbReference>
<evidence type="ECO:0000256" key="8">
    <source>
        <dbReference type="ARBA" id="ARBA00022884"/>
    </source>
</evidence>
<keyword evidence="8 15" id="KW-0694">RNA-binding</keyword>
<dbReference type="PROSITE" id="PS00092">
    <property type="entry name" value="N6_MTASE"/>
    <property type="match status" value="1"/>
</dbReference>
<keyword evidence="3 15" id="KW-0820">tRNA-binding</keyword>